<dbReference type="STRING" id="1798697.A2373_00130"/>
<dbReference type="InterPro" id="IPR005151">
    <property type="entry name" value="Tail-specific_protease"/>
</dbReference>
<feature type="domain" description="PDZ" evidence="7">
    <location>
        <begin position="122"/>
        <end position="190"/>
    </location>
</feature>
<dbReference type="Gene3D" id="3.90.226.10">
    <property type="entry name" value="2-enoyl-CoA Hydratase, Chain A, domain 1"/>
    <property type="match status" value="1"/>
</dbReference>
<accession>A0A1F6NHL4</accession>
<keyword evidence="2 5" id="KW-0645">Protease</keyword>
<comment type="caution">
    <text evidence="8">The sequence shown here is derived from an EMBL/GenBank/DDBJ whole genome shotgun (WGS) entry which is preliminary data.</text>
</comment>
<dbReference type="Proteomes" id="UP000176300">
    <property type="component" value="Unassembled WGS sequence"/>
</dbReference>
<dbReference type="GO" id="GO:0004175">
    <property type="term" value="F:endopeptidase activity"/>
    <property type="evidence" value="ECO:0007669"/>
    <property type="project" value="TreeGrafter"/>
</dbReference>
<dbReference type="Pfam" id="PF00595">
    <property type="entry name" value="PDZ"/>
    <property type="match status" value="1"/>
</dbReference>
<organism evidence="8 9">
    <name type="scientific">Candidatus Magasanikbacteria bacterium RIFOXYB1_FULL_40_15</name>
    <dbReference type="NCBI Taxonomy" id="1798697"/>
    <lineage>
        <taxon>Bacteria</taxon>
        <taxon>Candidatus Magasanikiibacteriota</taxon>
    </lineage>
</organism>
<dbReference type="FunFam" id="2.30.42.10:FF:000063">
    <property type="entry name" value="Peptidase, S41 family"/>
    <property type="match status" value="1"/>
</dbReference>
<dbReference type="CDD" id="cd06782">
    <property type="entry name" value="cpPDZ_CPP-like"/>
    <property type="match status" value="1"/>
</dbReference>
<keyword evidence="6" id="KW-0812">Transmembrane</keyword>
<dbReference type="SMART" id="SM00228">
    <property type="entry name" value="PDZ"/>
    <property type="match status" value="1"/>
</dbReference>
<dbReference type="InterPro" id="IPR001478">
    <property type="entry name" value="PDZ"/>
</dbReference>
<dbReference type="PANTHER" id="PTHR32060">
    <property type="entry name" value="TAIL-SPECIFIC PROTEASE"/>
    <property type="match status" value="1"/>
</dbReference>
<dbReference type="Gene3D" id="2.30.42.10">
    <property type="match status" value="1"/>
</dbReference>
<evidence type="ECO:0000259" key="7">
    <source>
        <dbReference type="PROSITE" id="PS50106"/>
    </source>
</evidence>
<dbReference type="InterPro" id="IPR055210">
    <property type="entry name" value="CtpA/B_N"/>
</dbReference>
<feature type="transmembrane region" description="Helical" evidence="6">
    <location>
        <begin position="16"/>
        <end position="37"/>
    </location>
</feature>
<keyword evidence="4 5" id="KW-0720">Serine protease</keyword>
<dbReference type="InterPro" id="IPR036034">
    <property type="entry name" value="PDZ_sf"/>
</dbReference>
<reference evidence="8 9" key="1">
    <citation type="journal article" date="2016" name="Nat. Commun.">
        <title>Thousands of microbial genomes shed light on interconnected biogeochemical processes in an aquifer system.</title>
        <authorList>
            <person name="Anantharaman K."/>
            <person name="Brown C.T."/>
            <person name="Hug L.A."/>
            <person name="Sharon I."/>
            <person name="Castelle C.J."/>
            <person name="Probst A.J."/>
            <person name="Thomas B.C."/>
            <person name="Singh A."/>
            <person name="Wilkins M.J."/>
            <person name="Karaoz U."/>
            <person name="Brodie E.L."/>
            <person name="Williams K.H."/>
            <person name="Hubbard S.S."/>
            <person name="Banfield J.F."/>
        </authorList>
    </citation>
    <scope>NUCLEOTIDE SEQUENCE [LARGE SCALE GENOMIC DNA]</scope>
</reference>
<evidence type="ECO:0000313" key="9">
    <source>
        <dbReference type="Proteomes" id="UP000176300"/>
    </source>
</evidence>
<evidence type="ECO:0000313" key="8">
    <source>
        <dbReference type="EMBL" id="OGH83312.1"/>
    </source>
</evidence>
<evidence type="ECO:0000256" key="4">
    <source>
        <dbReference type="ARBA" id="ARBA00022825"/>
    </source>
</evidence>
<gene>
    <name evidence="8" type="ORF">A2373_00130</name>
</gene>
<dbReference type="SUPFAM" id="SSF50156">
    <property type="entry name" value="PDZ domain-like"/>
    <property type="match status" value="1"/>
</dbReference>
<evidence type="ECO:0000256" key="2">
    <source>
        <dbReference type="ARBA" id="ARBA00022670"/>
    </source>
</evidence>
<dbReference type="PANTHER" id="PTHR32060:SF22">
    <property type="entry name" value="CARBOXYL-TERMINAL-PROCESSING PEPTIDASE 3, CHLOROPLASTIC"/>
    <property type="match status" value="1"/>
</dbReference>
<evidence type="ECO:0000256" key="3">
    <source>
        <dbReference type="ARBA" id="ARBA00022801"/>
    </source>
</evidence>
<dbReference type="SUPFAM" id="SSF52096">
    <property type="entry name" value="ClpP/crotonase"/>
    <property type="match status" value="1"/>
</dbReference>
<dbReference type="Pfam" id="PF03572">
    <property type="entry name" value="Peptidase_S41"/>
    <property type="match status" value="1"/>
</dbReference>
<dbReference type="NCBIfam" id="TIGR00225">
    <property type="entry name" value="prc"/>
    <property type="match status" value="1"/>
</dbReference>
<dbReference type="GO" id="GO:0030288">
    <property type="term" value="C:outer membrane-bounded periplasmic space"/>
    <property type="evidence" value="ECO:0007669"/>
    <property type="project" value="TreeGrafter"/>
</dbReference>
<dbReference type="InterPro" id="IPR029045">
    <property type="entry name" value="ClpP/crotonase-like_dom_sf"/>
</dbReference>
<dbReference type="EMBL" id="MFQS01000016">
    <property type="protein sequence ID" value="OGH83312.1"/>
    <property type="molecule type" value="Genomic_DNA"/>
</dbReference>
<evidence type="ECO:0000256" key="6">
    <source>
        <dbReference type="SAM" id="Phobius"/>
    </source>
</evidence>
<dbReference type="PROSITE" id="PS50106">
    <property type="entry name" value="PDZ"/>
    <property type="match status" value="1"/>
</dbReference>
<dbReference type="GO" id="GO:0008236">
    <property type="term" value="F:serine-type peptidase activity"/>
    <property type="evidence" value="ECO:0007669"/>
    <property type="project" value="UniProtKB-KW"/>
</dbReference>
<dbReference type="SMART" id="SM00245">
    <property type="entry name" value="TSPc"/>
    <property type="match status" value="1"/>
</dbReference>
<dbReference type="CDD" id="cd07560">
    <property type="entry name" value="Peptidase_S41_CPP"/>
    <property type="match status" value="1"/>
</dbReference>
<evidence type="ECO:0000256" key="5">
    <source>
        <dbReference type="RuleBase" id="RU004404"/>
    </source>
</evidence>
<dbReference type="InterPro" id="IPR004447">
    <property type="entry name" value="Peptidase_S41A"/>
</dbReference>
<keyword evidence="6" id="KW-0472">Membrane</keyword>
<sequence>MDSNNKSAPVKNKKRYFLYAFLMVAFLTTTFLGGVALGSSLMVKNEIFSDSGEVEISKVINLYSKTRSEEINFEQYWEIWNKIKKSYVDQPVDEVDLFYGSLVGMVAALGDPHSVYFPPVEATEFSKNLAGEFEGIGAEIGIRDGQLTIIAPLPESPAEKAGLTSGDKIYAIDGEDTAGMEVDIAVSKIRGPGGTEVKLTITHNGFETIEDVIIKRDKINVPTIAHRVIEDTGIVYLRISYFNQDTWFDFDKAVREVLEKSPKGLILDLRSNPGGYLETAIDVASEWVRQGIIVTEKNGQDVVLEHKSRGAHRFVDLPTVVLVDEGSASGSEIVAGALQDHGVAEIVGATTFGKGSVQDFEVLSDGSGLKLTIAKWFTPSDRVIDGKGIEPDIVLEEMFTPVYSEEKNAEGGFDIVDVVDKGIEKALEILDI</sequence>
<protein>
    <recommendedName>
        <fullName evidence="7">PDZ domain-containing protein</fullName>
    </recommendedName>
</protein>
<comment type="similarity">
    <text evidence="1 5">Belongs to the peptidase S41A family.</text>
</comment>
<dbReference type="GO" id="GO:0007165">
    <property type="term" value="P:signal transduction"/>
    <property type="evidence" value="ECO:0007669"/>
    <property type="project" value="TreeGrafter"/>
</dbReference>
<dbReference type="Pfam" id="PF22694">
    <property type="entry name" value="CtpB_N-like"/>
    <property type="match status" value="1"/>
</dbReference>
<dbReference type="AlphaFoldDB" id="A0A1F6NHL4"/>
<dbReference type="GO" id="GO:0006508">
    <property type="term" value="P:proteolysis"/>
    <property type="evidence" value="ECO:0007669"/>
    <property type="project" value="UniProtKB-KW"/>
</dbReference>
<dbReference type="Gene3D" id="3.30.750.44">
    <property type="match status" value="1"/>
</dbReference>
<name>A0A1F6NHL4_9BACT</name>
<keyword evidence="6" id="KW-1133">Transmembrane helix</keyword>
<evidence type="ECO:0000256" key="1">
    <source>
        <dbReference type="ARBA" id="ARBA00009179"/>
    </source>
</evidence>
<keyword evidence="3 5" id="KW-0378">Hydrolase</keyword>
<proteinExistence type="inferred from homology"/>